<comment type="caution">
    <text evidence="1">The sequence shown here is derived from an EMBL/GenBank/DDBJ whole genome shotgun (WGS) entry which is preliminary data.</text>
</comment>
<sequence>MPRSKNFSIKKARVKVITGTERKESVSSNDLEMDARAKRAVKAAVDKAQFCKKPVAKYDVKNKKAYIEFADGKRKYVE</sequence>
<evidence type="ECO:0000313" key="1">
    <source>
        <dbReference type="EMBL" id="HIX36273.1"/>
    </source>
</evidence>
<name>A0A9D2AKY0_9FIRM</name>
<gene>
    <name evidence="1" type="ORF">H9738_00155</name>
</gene>
<reference evidence="1" key="1">
    <citation type="journal article" date="2021" name="PeerJ">
        <title>Extensive microbial diversity within the chicken gut microbiome revealed by metagenomics and culture.</title>
        <authorList>
            <person name="Gilroy R."/>
            <person name="Ravi A."/>
            <person name="Getino M."/>
            <person name="Pursley I."/>
            <person name="Horton D.L."/>
            <person name="Alikhan N.F."/>
            <person name="Baker D."/>
            <person name="Gharbi K."/>
            <person name="Hall N."/>
            <person name="Watson M."/>
            <person name="Adriaenssens E.M."/>
            <person name="Foster-Nyarko E."/>
            <person name="Jarju S."/>
            <person name="Secka A."/>
            <person name="Antonio M."/>
            <person name="Oren A."/>
            <person name="Chaudhuri R.R."/>
            <person name="La Ragione R."/>
            <person name="Hildebrand F."/>
            <person name="Pallen M.J."/>
        </authorList>
    </citation>
    <scope>NUCLEOTIDE SEQUENCE</scope>
    <source>
        <strain evidence="1">ChiHjej12B11-1927</strain>
    </source>
</reference>
<accession>A0A9D2AKY0</accession>
<reference evidence="1" key="2">
    <citation type="submission" date="2021-04" db="EMBL/GenBank/DDBJ databases">
        <authorList>
            <person name="Gilroy R."/>
        </authorList>
    </citation>
    <scope>NUCLEOTIDE SEQUENCE</scope>
    <source>
        <strain evidence="1">ChiHjej12B11-1927</strain>
    </source>
</reference>
<protein>
    <submittedName>
        <fullName evidence="1">Uncharacterized protein</fullName>
    </submittedName>
</protein>
<dbReference type="EMBL" id="DXFG01000006">
    <property type="protein sequence ID" value="HIX36273.1"/>
    <property type="molecule type" value="Genomic_DNA"/>
</dbReference>
<dbReference type="Proteomes" id="UP000824230">
    <property type="component" value="Unassembled WGS sequence"/>
</dbReference>
<dbReference type="AlphaFoldDB" id="A0A9D2AKY0"/>
<evidence type="ECO:0000313" key="2">
    <source>
        <dbReference type="Proteomes" id="UP000824230"/>
    </source>
</evidence>
<organism evidence="1 2">
    <name type="scientific">Candidatus Blautia pullistercoris</name>
    <dbReference type="NCBI Taxonomy" id="2838499"/>
    <lineage>
        <taxon>Bacteria</taxon>
        <taxon>Bacillati</taxon>
        <taxon>Bacillota</taxon>
        <taxon>Clostridia</taxon>
        <taxon>Lachnospirales</taxon>
        <taxon>Lachnospiraceae</taxon>
        <taxon>Blautia</taxon>
    </lineage>
</organism>
<proteinExistence type="predicted"/>